<organism evidence="7 8">
    <name type="scientific">Paenibacillus lacisoli</name>
    <dbReference type="NCBI Taxonomy" id="3064525"/>
    <lineage>
        <taxon>Bacteria</taxon>
        <taxon>Bacillati</taxon>
        <taxon>Bacillota</taxon>
        <taxon>Bacilli</taxon>
        <taxon>Bacillales</taxon>
        <taxon>Paenibacillaceae</taxon>
        <taxon>Paenibacillus</taxon>
    </lineage>
</organism>
<evidence type="ECO:0000256" key="4">
    <source>
        <dbReference type="ARBA" id="ARBA00022989"/>
    </source>
</evidence>
<reference evidence="7 8" key="1">
    <citation type="submission" date="2023-07" db="EMBL/GenBank/DDBJ databases">
        <title>Paenibacillus sp. JX-17 nov. isolated from soil.</title>
        <authorList>
            <person name="Wan Y."/>
            <person name="Liu B."/>
        </authorList>
    </citation>
    <scope>NUCLEOTIDE SEQUENCE [LARGE SCALE GENOMIC DNA]</scope>
    <source>
        <strain evidence="7 8">JX-17</strain>
    </source>
</reference>
<dbReference type="PANTHER" id="PTHR30294:SF29">
    <property type="entry name" value="MULTIDRUG ABC TRANSPORTER PERMEASE YBHS-RELATED"/>
    <property type="match status" value="1"/>
</dbReference>
<dbReference type="InterPro" id="IPR051449">
    <property type="entry name" value="ABC-2_transporter_component"/>
</dbReference>
<keyword evidence="5 6" id="KW-0472">Membrane</keyword>
<evidence type="ECO:0000256" key="6">
    <source>
        <dbReference type="SAM" id="Phobius"/>
    </source>
</evidence>
<name>A0ABT9CCK8_9BACL</name>
<keyword evidence="8" id="KW-1185">Reference proteome</keyword>
<evidence type="ECO:0000256" key="2">
    <source>
        <dbReference type="ARBA" id="ARBA00022475"/>
    </source>
</evidence>
<dbReference type="RefSeq" id="WP_305024177.1">
    <property type="nucleotide sequence ID" value="NZ_JAUQTB010000005.1"/>
</dbReference>
<feature type="transmembrane region" description="Helical" evidence="6">
    <location>
        <begin position="95"/>
        <end position="120"/>
    </location>
</feature>
<feature type="transmembrane region" description="Helical" evidence="6">
    <location>
        <begin position="132"/>
        <end position="153"/>
    </location>
</feature>
<evidence type="ECO:0000313" key="7">
    <source>
        <dbReference type="EMBL" id="MDO7906976.1"/>
    </source>
</evidence>
<feature type="transmembrane region" description="Helical" evidence="6">
    <location>
        <begin position="216"/>
        <end position="234"/>
    </location>
</feature>
<proteinExistence type="predicted"/>
<evidence type="ECO:0000256" key="5">
    <source>
        <dbReference type="ARBA" id="ARBA00023136"/>
    </source>
</evidence>
<evidence type="ECO:0000313" key="8">
    <source>
        <dbReference type="Proteomes" id="UP001240171"/>
    </source>
</evidence>
<feature type="transmembrane region" description="Helical" evidence="6">
    <location>
        <begin position="57"/>
        <end position="74"/>
    </location>
</feature>
<sequence length="240" mass="26938">MRRLLAISKKELQAYLWTPTSYFALAIYMLLTGLLFYNNFVSYQPSILDYRLVLGDTLSMFLFIIPLLTMRLIAEEFRQGTDELLLTSPASVTEIIFGKYLASLAMLLVLILCSLFYPLIMSFFGPVNLTMILTSVIGLFLLGAGMMAIGLFASTLSQHQMIAAVAGFILMLAFWMMDSLGGSSDTGSKLHQWIDPFSLTVRFDSFAKGLLNGSDILYFVTLAGLFILLSIQVVERKRWR</sequence>
<accession>A0ABT9CCK8</accession>
<keyword evidence="4 6" id="KW-1133">Transmembrane helix</keyword>
<gene>
    <name evidence="7" type="ORF">Q5741_11170</name>
</gene>
<protein>
    <submittedName>
        <fullName evidence="7">ABC transporter permease subunit</fullName>
    </submittedName>
</protein>
<dbReference type="Pfam" id="PF12679">
    <property type="entry name" value="ABC2_membrane_2"/>
    <property type="match status" value="1"/>
</dbReference>
<evidence type="ECO:0000256" key="1">
    <source>
        <dbReference type="ARBA" id="ARBA00004651"/>
    </source>
</evidence>
<comment type="caution">
    <text evidence="7">The sequence shown here is derived from an EMBL/GenBank/DDBJ whole genome shotgun (WGS) entry which is preliminary data.</text>
</comment>
<feature type="transmembrane region" description="Helical" evidence="6">
    <location>
        <begin position="160"/>
        <end position="177"/>
    </location>
</feature>
<keyword evidence="3 6" id="KW-0812">Transmembrane</keyword>
<dbReference type="EMBL" id="JAUQTB010000005">
    <property type="protein sequence ID" value="MDO7906976.1"/>
    <property type="molecule type" value="Genomic_DNA"/>
</dbReference>
<dbReference type="PANTHER" id="PTHR30294">
    <property type="entry name" value="MEMBRANE COMPONENT OF ABC TRANSPORTER YHHJ-RELATED"/>
    <property type="match status" value="1"/>
</dbReference>
<keyword evidence="2" id="KW-1003">Cell membrane</keyword>
<dbReference type="Proteomes" id="UP001240171">
    <property type="component" value="Unassembled WGS sequence"/>
</dbReference>
<feature type="transmembrane region" description="Helical" evidence="6">
    <location>
        <begin position="12"/>
        <end position="37"/>
    </location>
</feature>
<comment type="subcellular location">
    <subcellularLocation>
        <location evidence="1">Cell membrane</location>
        <topology evidence="1">Multi-pass membrane protein</topology>
    </subcellularLocation>
</comment>
<evidence type="ECO:0000256" key="3">
    <source>
        <dbReference type="ARBA" id="ARBA00022692"/>
    </source>
</evidence>